<proteinExistence type="predicted"/>
<dbReference type="STRING" id="34002.SAMN04489859_102033"/>
<feature type="domain" description="VRR-NUC" evidence="5">
    <location>
        <begin position="58"/>
        <end position="128"/>
    </location>
</feature>
<evidence type="ECO:0000256" key="4">
    <source>
        <dbReference type="SAM" id="MobiDB-lite"/>
    </source>
</evidence>
<dbReference type="GO" id="GO:0003676">
    <property type="term" value="F:nucleic acid binding"/>
    <property type="evidence" value="ECO:0007669"/>
    <property type="project" value="InterPro"/>
</dbReference>
<dbReference type="GO" id="GO:0004518">
    <property type="term" value="F:nuclease activity"/>
    <property type="evidence" value="ECO:0007669"/>
    <property type="project" value="UniProtKB-KW"/>
</dbReference>
<dbReference type="Proteomes" id="UP000199054">
    <property type="component" value="Unassembled WGS sequence"/>
</dbReference>
<dbReference type="InterPro" id="IPR011856">
    <property type="entry name" value="tRNA_endonuc-like_dom_sf"/>
</dbReference>
<reference evidence="6 7" key="1">
    <citation type="submission" date="2016-10" db="EMBL/GenBank/DDBJ databases">
        <authorList>
            <person name="de Groot N.N."/>
        </authorList>
    </citation>
    <scope>NUCLEOTIDE SEQUENCE [LARGE SCALE GENOMIC DNA]</scope>
    <source>
        <strain evidence="6 7">DSM 8512</strain>
    </source>
</reference>
<keyword evidence="7" id="KW-1185">Reference proteome</keyword>
<feature type="region of interest" description="Disordered" evidence="4">
    <location>
        <begin position="1"/>
        <end position="27"/>
    </location>
</feature>
<dbReference type="Gene3D" id="3.40.1350.10">
    <property type="match status" value="1"/>
</dbReference>
<protein>
    <submittedName>
        <fullName evidence="6">VRR-NUC domain-containing protein</fullName>
    </submittedName>
</protein>
<evidence type="ECO:0000313" key="6">
    <source>
        <dbReference type="EMBL" id="SEN87439.1"/>
    </source>
</evidence>
<evidence type="ECO:0000259" key="5">
    <source>
        <dbReference type="SMART" id="SM00990"/>
    </source>
</evidence>
<dbReference type="AlphaFoldDB" id="A0A1H8K317"/>
<dbReference type="EMBL" id="FODE01000020">
    <property type="protein sequence ID" value="SEN87439.1"/>
    <property type="molecule type" value="Genomic_DNA"/>
</dbReference>
<dbReference type="SMART" id="SM00990">
    <property type="entry name" value="VRR_NUC"/>
    <property type="match status" value="1"/>
</dbReference>
<evidence type="ECO:0000256" key="1">
    <source>
        <dbReference type="ARBA" id="ARBA00001946"/>
    </source>
</evidence>
<organism evidence="6 7">
    <name type="scientific">Paracoccus alcaliphilus</name>
    <dbReference type="NCBI Taxonomy" id="34002"/>
    <lineage>
        <taxon>Bacteria</taxon>
        <taxon>Pseudomonadati</taxon>
        <taxon>Pseudomonadota</taxon>
        <taxon>Alphaproteobacteria</taxon>
        <taxon>Rhodobacterales</taxon>
        <taxon>Paracoccaceae</taxon>
        <taxon>Paracoccus</taxon>
    </lineage>
</organism>
<name>A0A1H8K317_9RHOB</name>
<dbReference type="RefSeq" id="WP_170851850.1">
    <property type="nucleotide sequence ID" value="NZ_CP067124.1"/>
</dbReference>
<sequence length="141" mass="15604">MTRPVRILRPDDGSAPGLRAPKRKRSDVEGPIHKDILAYLRALFPAASIHHSPNSIGLSGKQIQRQIAHNEAMGTRKGYPDIEVIEIGPVVMMFEVKAPGNYPDADQRKLHDHLRSLGCLVAVVRSRKDVDAALSDWGIQK</sequence>
<comment type="cofactor">
    <cofactor evidence="1">
        <name>Mg(2+)</name>
        <dbReference type="ChEBI" id="CHEBI:18420"/>
    </cofactor>
</comment>
<keyword evidence="2" id="KW-0540">Nuclease</keyword>
<gene>
    <name evidence="6" type="ORF">SAMN04489859_102033</name>
</gene>
<accession>A0A1H8K317</accession>
<keyword evidence="3" id="KW-0378">Hydrolase</keyword>
<evidence type="ECO:0000256" key="3">
    <source>
        <dbReference type="ARBA" id="ARBA00022801"/>
    </source>
</evidence>
<evidence type="ECO:0000256" key="2">
    <source>
        <dbReference type="ARBA" id="ARBA00022722"/>
    </source>
</evidence>
<evidence type="ECO:0000313" key="7">
    <source>
        <dbReference type="Proteomes" id="UP000199054"/>
    </source>
</evidence>
<dbReference type="InterPro" id="IPR014883">
    <property type="entry name" value="VRR_NUC"/>
</dbReference>
<dbReference type="GO" id="GO:0016788">
    <property type="term" value="F:hydrolase activity, acting on ester bonds"/>
    <property type="evidence" value="ECO:0007669"/>
    <property type="project" value="InterPro"/>
</dbReference>